<dbReference type="Gene3D" id="3.30.1050.10">
    <property type="entry name" value="SCP2 sterol-binding domain"/>
    <property type="match status" value="1"/>
</dbReference>
<comment type="caution">
    <text evidence="2">The sequence shown here is derived from an EMBL/GenBank/DDBJ whole genome shotgun (WGS) entry which is preliminary data.</text>
</comment>
<feature type="domain" description="Mycothiol-dependent maleylpyruvate isomerase metal-binding" evidence="1">
    <location>
        <begin position="22"/>
        <end position="153"/>
    </location>
</feature>
<dbReference type="RefSeq" id="WP_329524795.1">
    <property type="nucleotide sequence ID" value="NZ_JBHSKH010000006.1"/>
</dbReference>
<dbReference type="NCBIfam" id="TIGR03083">
    <property type="entry name" value="maleylpyruvate isomerase family mycothiol-dependent enzyme"/>
    <property type="match status" value="1"/>
</dbReference>
<dbReference type="InterPro" id="IPR024344">
    <property type="entry name" value="MDMPI_metal-binding"/>
</dbReference>
<dbReference type="InterPro" id="IPR036527">
    <property type="entry name" value="SCP2_sterol-bd_dom_sf"/>
</dbReference>
<keyword evidence="3" id="KW-1185">Reference proteome</keyword>
<dbReference type="Proteomes" id="UP001597058">
    <property type="component" value="Unassembled WGS sequence"/>
</dbReference>
<evidence type="ECO:0000313" key="2">
    <source>
        <dbReference type="EMBL" id="MFD1312753.1"/>
    </source>
</evidence>
<protein>
    <submittedName>
        <fullName evidence="2">Maleylpyruvate isomerase family mycothiol-dependent enzyme</fullName>
    </submittedName>
</protein>
<name>A0ABW3XUF8_9ACTN</name>
<dbReference type="InterPro" id="IPR017517">
    <property type="entry name" value="Maleyloyr_isom"/>
</dbReference>
<dbReference type="InterPro" id="IPR034660">
    <property type="entry name" value="DinB/YfiT-like"/>
</dbReference>
<dbReference type="SUPFAM" id="SSF109854">
    <property type="entry name" value="DinB/YfiT-like putative metalloenzymes"/>
    <property type="match status" value="1"/>
</dbReference>
<reference evidence="3" key="1">
    <citation type="journal article" date="2019" name="Int. J. Syst. Evol. Microbiol.">
        <title>The Global Catalogue of Microorganisms (GCM) 10K type strain sequencing project: providing services to taxonomists for standard genome sequencing and annotation.</title>
        <authorList>
            <consortium name="The Broad Institute Genomics Platform"/>
            <consortium name="The Broad Institute Genome Sequencing Center for Infectious Disease"/>
            <person name="Wu L."/>
            <person name="Ma J."/>
        </authorList>
    </citation>
    <scope>NUCLEOTIDE SEQUENCE [LARGE SCALE GENOMIC DNA]</scope>
    <source>
        <strain evidence="3">CGMCC 4.7020</strain>
    </source>
</reference>
<dbReference type="EMBL" id="JBHTMM010000135">
    <property type="protein sequence ID" value="MFD1312753.1"/>
    <property type="molecule type" value="Genomic_DNA"/>
</dbReference>
<gene>
    <name evidence="2" type="ORF">ACFQ5X_44215</name>
</gene>
<evidence type="ECO:0000313" key="3">
    <source>
        <dbReference type="Proteomes" id="UP001597058"/>
    </source>
</evidence>
<dbReference type="Gene3D" id="1.20.120.450">
    <property type="entry name" value="dinb family like domain"/>
    <property type="match status" value="1"/>
</dbReference>
<organism evidence="2 3">
    <name type="scientific">Streptomyces kaempferi</name>
    <dbReference type="NCBI Taxonomy" id="333725"/>
    <lineage>
        <taxon>Bacteria</taxon>
        <taxon>Bacillati</taxon>
        <taxon>Actinomycetota</taxon>
        <taxon>Actinomycetes</taxon>
        <taxon>Kitasatosporales</taxon>
        <taxon>Streptomycetaceae</taxon>
        <taxon>Streptomyces</taxon>
    </lineage>
</organism>
<keyword evidence="2" id="KW-0413">Isomerase</keyword>
<dbReference type="SUPFAM" id="SSF55718">
    <property type="entry name" value="SCP-like"/>
    <property type="match status" value="1"/>
</dbReference>
<proteinExistence type="predicted"/>
<dbReference type="GO" id="GO:0016853">
    <property type="term" value="F:isomerase activity"/>
    <property type="evidence" value="ECO:0007669"/>
    <property type="project" value="UniProtKB-KW"/>
</dbReference>
<sequence length="273" mass="29006">MESVAGQDVGNALPEGLDAAIRETAREIAALLRRDTDMDVPVPGSRWSVGEAAAHLAQANELMAQLAAGQVRGYGDGTPQSLAAANERALAAFGERRAQPLAAMIEAQAEAYLKAWDAGAARGTLVTPLGPMGADVLGSYLLTHMLGHGYDLARALGRPHMIDRARVELTVPFLLTAMPRVTDTARAAGLSARYTIRLRGGTRFGVTVADGVVQVDPRPPARPDCTILTEPVTFLLMALGRRGQWSAIGRGGITVWGRRPWLAPRFPGLFEAP</sequence>
<accession>A0ABW3XUF8</accession>
<evidence type="ECO:0000259" key="1">
    <source>
        <dbReference type="Pfam" id="PF11716"/>
    </source>
</evidence>
<dbReference type="Pfam" id="PF11716">
    <property type="entry name" value="MDMPI_N"/>
    <property type="match status" value="1"/>
</dbReference>